<dbReference type="InterPro" id="IPR018222">
    <property type="entry name" value="Nuclear_transport_factor_2_euk"/>
</dbReference>
<feature type="compositionally biased region" description="Low complexity" evidence="3">
    <location>
        <begin position="289"/>
        <end position="299"/>
    </location>
</feature>
<feature type="region of interest" description="Disordered" evidence="3">
    <location>
        <begin position="476"/>
        <end position="535"/>
    </location>
</feature>
<feature type="compositionally biased region" description="Low complexity" evidence="3">
    <location>
        <begin position="316"/>
        <end position="335"/>
    </location>
</feature>
<dbReference type="InterPro" id="IPR002075">
    <property type="entry name" value="NTF2_dom"/>
</dbReference>
<protein>
    <submittedName>
        <fullName evidence="6">Uncharacterized protein</fullName>
    </submittedName>
</protein>
<evidence type="ECO:0000259" key="5">
    <source>
        <dbReference type="PROSITE" id="PS50177"/>
    </source>
</evidence>
<dbReference type="Proteomes" id="UP001174934">
    <property type="component" value="Unassembled WGS sequence"/>
</dbReference>
<feature type="compositionally biased region" description="Low complexity" evidence="3">
    <location>
        <begin position="227"/>
        <end position="237"/>
    </location>
</feature>
<evidence type="ECO:0000259" key="4">
    <source>
        <dbReference type="PROSITE" id="PS50102"/>
    </source>
</evidence>
<dbReference type="Pfam" id="PF02136">
    <property type="entry name" value="NTF2"/>
    <property type="match status" value="1"/>
</dbReference>
<dbReference type="GO" id="GO:0005829">
    <property type="term" value="C:cytosol"/>
    <property type="evidence" value="ECO:0007669"/>
    <property type="project" value="TreeGrafter"/>
</dbReference>
<evidence type="ECO:0000313" key="7">
    <source>
        <dbReference type="Proteomes" id="UP001174934"/>
    </source>
</evidence>
<dbReference type="EMBL" id="JAULSR010000004">
    <property type="protein sequence ID" value="KAK0621449.1"/>
    <property type="molecule type" value="Genomic_DNA"/>
</dbReference>
<evidence type="ECO:0000256" key="3">
    <source>
        <dbReference type="SAM" id="MobiDB-lite"/>
    </source>
</evidence>
<feature type="compositionally biased region" description="Polar residues" evidence="3">
    <location>
        <begin position="371"/>
        <end position="381"/>
    </location>
</feature>
<feature type="compositionally biased region" description="Low complexity" evidence="3">
    <location>
        <begin position="483"/>
        <end position="492"/>
    </location>
</feature>
<dbReference type="Pfam" id="PF00076">
    <property type="entry name" value="RRM_1"/>
    <property type="match status" value="1"/>
</dbReference>
<comment type="caution">
    <text evidence="6">The sequence shown here is derived from an EMBL/GenBank/DDBJ whole genome shotgun (WGS) entry which is preliminary data.</text>
</comment>
<organism evidence="6 7">
    <name type="scientific">Bombardia bombarda</name>
    <dbReference type="NCBI Taxonomy" id="252184"/>
    <lineage>
        <taxon>Eukaryota</taxon>
        <taxon>Fungi</taxon>
        <taxon>Dikarya</taxon>
        <taxon>Ascomycota</taxon>
        <taxon>Pezizomycotina</taxon>
        <taxon>Sordariomycetes</taxon>
        <taxon>Sordariomycetidae</taxon>
        <taxon>Sordariales</taxon>
        <taxon>Lasiosphaeriaceae</taxon>
        <taxon>Bombardia</taxon>
    </lineage>
</organism>
<feature type="compositionally biased region" description="Low complexity" evidence="3">
    <location>
        <begin position="342"/>
        <end position="362"/>
    </location>
</feature>
<keyword evidence="7" id="KW-1185">Reference proteome</keyword>
<dbReference type="InterPro" id="IPR032710">
    <property type="entry name" value="NTF2-like_dom_sf"/>
</dbReference>
<dbReference type="PROSITE" id="PS50102">
    <property type="entry name" value="RRM"/>
    <property type="match status" value="1"/>
</dbReference>
<feature type="domain" description="NTF2" evidence="5">
    <location>
        <begin position="32"/>
        <end position="147"/>
    </location>
</feature>
<proteinExistence type="predicted"/>
<keyword evidence="1 2" id="KW-0694">RNA-binding</keyword>
<dbReference type="SUPFAM" id="SSF54928">
    <property type="entry name" value="RNA-binding domain, RBD"/>
    <property type="match status" value="1"/>
</dbReference>
<dbReference type="SUPFAM" id="SSF54427">
    <property type="entry name" value="NTF2-like"/>
    <property type="match status" value="1"/>
</dbReference>
<dbReference type="Gene3D" id="3.10.450.50">
    <property type="match status" value="1"/>
</dbReference>
<name>A0AA39WTQ8_9PEZI</name>
<dbReference type="SMART" id="SM00360">
    <property type="entry name" value="RRM"/>
    <property type="match status" value="1"/>
</dbReference>
<feature type="compositionally biased region" description="Gly residues" evidence="3">
    <location>
        <begin position="493"/>
        <end position="524"/>
    </location>
</feature>
<dbReference type="GO" id="GO:1990904">
    <property type="term" value="C:ribonucleoprotein complex"/>
    <property type="evidence" value="ECO:0007669"/>
    <property type="project" value="TreeGrafter"/>
</dbReference>
<evidence type="ECO:0000256" key="2">
    <source>
        <dbReference type="PROSITE-ProRule" id="PRU00176"/>
    </source>
</evidence>
<dbReference type="Gene3D" id="3.30.70.330">
    <property type="match status" value="1"/>
</dbReference>
<dbReference type="GO" id="GO:0034517">
    <property type="term" value="P:ribophagy"/>
    <property type="evidence" value="ECO:0007669"/>
    <property type="project" value="TreeGrafter"/>
</dbReference>
<dbReference type="PROSITE" id="PS50177">
    <property type="entry name" value="NTF2_DOMAIN"/>
    <property type="match status" value="1"/>
</dbReference>
<dbReference type="CDD" id="cd00780">
    <property type="entry name" value="NTF2"/>
    <property type="match status" value="1"/>
</dbReference>
<feature type="region of interest" description="Disordered" evidence="3">
    <location>
        <begin position="1"/>
        <end position="25"/>
    </location>
</feature>
<dbReference type="AlphaFoldDB" id="A0AA39WTQ8"/>
<feature type="region of interest" description="Disordered" evidence="3">
    <location>
        <begin position="227"/>
        <end position="400"/>
    </location>
</feature>
<dbReference type="InterPro" id="IPR039539">
    <property type="entry name" value="Ras_GTPase_bind_prot"/>
</dbReference>
<evidence type="ECO:0000313" key="6">
    <source>
        <dbReference type="EMBL" id="KAK0621449.1"/>
    </source>
</evidence>
<dbReference type="InterPro" id="IPR035979">
    <property type="entry name" value="RBD_domain_sf"/>
</dbReference>
<dbReference type="FunFam" id="3.10.450.50:FF:000003">
    <property type="entry name" value="Nuclear transport factor 2 family protein"/>
    <property type="match status" value="1"/>
</dbReference>
<reference evidence="6" key="1">
    <citation type="submission" date="2023-06" db="EMBL/GenBank/DDBJ databases">
        <title>Genome-scale phylogeny and comparative genomics of the fungal order Sordariales.</title>
        <authorList>
            <consortium name="Lawrence Berkeley National Laboratory"/>
            <person name="Hensen N."/>
            <person name="Bonometti L."/>
            <person name="Westerberg I."/>
            <person name="Brannstrom I.O."/>
            <person name="Guillou S."/>
            <person name="Cros-Aarteil S."/>
            <person name="Calhoun S."/>
            <person name="Haridas S."/>
            <person name="Kuo A."/>
            <person name="Mondo S."/>
            <person name="Pangilinan J."/>
            <person name="Riley R."/>
            <person name="LaButti K."/>
            <person name="Andreopoulos B."/>
            <person name="Lipzen A."/>
            <person name="Chen C."/>
            <person name="Yanf M."/>
            <person name="Daum C."/>
            <person name="Ng V."/>
            <person name="Clum A."/>
            <person name="Steindorff A."/>
            <person name="Ohm R."/>
            <person name="Martin F."/>
            <person name="Silar P."/>
            <person name="Natvig D."/>
            <person name="Lalanne C."/>
            <person name="Gautier V."/>
            <person name="Ament-velasquez S.L."/>
            <person name="Kruys A."/>
            <person name="Hutchinson M.I."/>
            <person name="Powell A.J."/>
            <person name="Barry K."/>
            <person name="Miller A.N."/>
            <person name="Grigoriev I.V."/>
            <person name="Debuchy R."/>
            <person name="Gladieux P."/>
            <person name="Thoren M.H."/>
            <person name="Johannesson H."/>
        </authorList>
    </citation>
    <scope>NUCLEOTIDE SEQUENCE</scope>
    <source>
        <strain evidence="6">SMH3391-2</strain>
    </source>
</reference>
<feature type="compositionally biased region" description="Basic and acidic residues" evidence="3">
    <location>
        <begin position="261"/>
        <end position="281"/>
    </location>
</feature>
<dbReference type="InterPro" id="IPR012677">
    <property type="entry name" value="Nucleotide-bd_a/b_plait_sf"/>
</dbReference>
<dbReference type="InterPro" id="IPR000504">
    <property type="entry name" value="RRM_dom"/>
</dbReference>
<dbReference type="GO" id="GO:0003729">
    <property type="term" value="F:mRNA binding"/>
    <property type="evidence" value="ECO:0007669"/>
    <property type="project" value="TreeGrafter"/>
</dbReference>
<feature type="compositionally biased region" description="Acidic residues" evidence="3">
    <location>
        <begin position="238"/>
        <end position="247"/>
    </location>
</feature>
<dbReference type="PANTHER" id="PTHR10693">
    <property type="entry name" value="RAS GTPASE-ACTIVATING PROTEIN-BINDING PROTEIN"/>
    <property type="match status" value="1"/>
</dbReference>
<dbReference type="PANTHER" id="PTHR10693:SF20">
    <property type="entry name" value="AT27578P"/>
    <property type="match status" value="1"/>
</dbReference>
<evidence type="ECO:0000256" key="1">
    <source>
        <dbReference type="ARBA" id="ARBA00022884"/>
    </source>
</evidence>
<dbReference type="GO" id="GO:1990861">
    <property type="term" value="C:Ubp3-Bre5 deubiquitination complex"/>
    <property type="evidence" value="ECO:0007669"/>
    <property type="project" value="TreeGrafter"/>
</dbReference>
<accession>A0AA39WTQ8</accession>
<dbReference type="GO" id="GO:0016579">
    <property type="term" value="P:protein deubiquitination"/>
    <property type="evidence" value="ECO:0007669"/>
    <property type="project" value="TreeGrafter"/>
</dbReference>
<gene>
    <name evidence="6" type="ORF">B0T17DRAFT_508798</name>
</gene>
<sequence length="535" mass="56331">MATNGSISHSDPTTEAGSSANSATSGLPKDEVGWYFVEQYYTTLSKSPEKLHLFYGKKSQFVYGQEAEVTPVSLGRPAIQERIKDLNFQNCKVRISNVDSQASGECIVIQVIGETSNDDNDAKKFVQTFVLASQPSGYFVLNDILRYINEDVEEETVEEGQESGAPAETTTVVDTKTKTKTDAAEVEAAPAETEVALPEKTEEAIEEQEPVELDAVDQKLAEAVTAVEETPGPAAETPAEEVTEEVAEETKDDVATETLPDPEKAVEEIAEEEVKKPEDPKAPTPTPAAAPVTRSSAPAPAEPEKPSAPPKPMTWASRAAAAAGPRAAAVAIPKTATPPAPTQSRAPAPAAASQTTTAPRATEGSPAPSVNKDQGSEWQTAETKRQKAAQSVTGAPEKEGTMAYIKYVTDKVKDDDLKDILAGFGELAYFDINRQKNCAFVEFKTQAGYAAAIAANPHTVNGESILVEQRRPKANAYGGSNYTPTRGVTATRGRGGFEGGRSGSQGAGRGGFTGQARGRGGAARGRGAPSSQVGA</sequence>
<feature type="domain" description="RRM" evidence="4">
    <location>
        <begin position="401"/>
        <end position="472"/>
    </location>
</feature>